<evidence type="ECO:0000313" key="2">
    <source>
        <dbReference type="Proteomes" id="UP000005723"/>
    </source>
</evidence>
<name>D4E8H9_SEROD</name>
<sequence length="43" mass="5086">MLTSTEYLCNLCELKFITAQRDNKRIAQHIVLHARWLVLSRTV</sequence>
<keyword evidence="2" id="KW-1185">Reference proteome</keyword>
<evidence type="ECO:0000313" key="1">
    <source>
        <dbReference type="EMBL" id="EFE93595.1"/>
    </source>
</evidence>
<proteinExistence type="predicted"/>
<comment type="caution">
    <text evidence="1">The sequence shown here is derived from an EMBL/GenBank/DDBJ whole genome shotgun (WGS) entry which is preliminary data.</text>
</comment>
<dbReference type="EMBL" id="ADBY01000058">
    <property type="protein sequence ID" value="EFE93595.1"/>
    <property type="molecule type" value="Genomic_DNA"/>
</dbReference>
<gene>
    <name evidence="1" type="ORF">HMPREF0758_4479</name>
</gene>
<dbReference type="AlphaFoldDB" id="D4E8H9"/>
<dbReference type="Proteomes" id="UP000005723">
    <property type="component" value="Unassembled WGS sequence"/>
</dbReference>
<protein>
    <submittedName>
        <fullName evidence="1">Uncharacterized protein</fullName>
    </submittedName>
</protein>
<reference evidence="1 2" key="1">
    <citation type="submission" date="2010-01" db="EMBL/GenBank/DDBJ databases">
        <authorList>
            <person name="Muzny D."/>
            <person name="Qin X."/>
            <person name="Deng J."/>
            <person name="Jiang H."/>
            <person name="Liu Y."/>
            <person name="Qu J."/>
            <person name="Song X.-Z."/>
            <person name="Zhang L."/>
            <person name="Thornton R."/>
            <person name="Coyle M."/>
            <person name="Francisco L."/>
            <person name="Jackson L."/>
            <person name="Javaid M."/>
            <person name="Korchina V."/>
            <person name="Kovar C."/>
            <person name="Mata R."/>
            <person name="Mathew T."/>
            <person name="Ngo R."/>
            <person name="Nguyen L."/>
            <person name="Nguyen N."/>
            <person name="Okwuonu G."/>
            <person name="Ongeri F."/>
            <person name="Pham C."/>
            <person name="Simmons D."/>
            <person name="Wilczek-Boney K."/>
            <person name="Hale W."/>
            <person name="Jakkamsetti A."/>
            <person name="Pham P."/>
            <person name="Ruth R."/>
            <person name="San Lucas F."/>
            <person name="Warren J."/>
            <person name="Zhang J."/>
            <person name="Zhao Z."/>
            <person name="Zhou C."/>
            <person name="Zhu D."/>
            <person name="Lee S."/>
            <person name="Bess C."/>
            <person name="Blankenburg K."/>
            <person name="Forbes L."/>
            <person name="Fu Q."/>
            <person name="Gubbala S."/>
            <person name="Hirani K."/>
            <person name="Jayaseelan J.C."/>
            <person name="Lara F."/>
            <person name="Munidasa M."/>
            <person name="Palculict T."/>
            <person name="Patil S."/>
            <person name="Pu L.-L."/>
            <person name="Saada N."/>
            <person name="Tang L."/>
            <person name="Weissenberger G."/>
            <person name="Zhu Y."/>
            <person name="Hemphill L."/>
            <person name="Shang Y."/>
            <person name="Youmans B."/>
            <person name="Ayvaz T."/>
            <person name="Ross M."/>
            <person name="Santibanez J."/>
            <person name="Aqrawi P."/>
            <person name="Gross S."/>
            <person name="Joshi V."/>
            <person name="Fowler G."/>
            <person name="Nazareth L."/>
            <person name="Reid J."/>
            <person name="Worley K."/>
            <person name="Petrosino J."/>
            <person name="Highlander S."/>
            <person name="Gibbs R."/>
        </authorList>
    </citation>
    <scope>NUCLEOTIDE SEQUENCE [LARGE SCALE GENOMIC DNA]</scope>
    <source>
        <strain evidence="1 2">DSM 4582</strain>
    </source>
</reference>
<accession>D4E8H9</accession>
<dbReference type="HOGENOM" id="CLU_3239523_0_0_6"/>
<organism evidence="1 2">
    <name type="scientific">Serratia odorifera DSM 4582</name>
    <dbReference type="NCBI Taxonomy" id="667129"/>
    <lineage>
        <taxon>Bacteria</taxon>
        <taxon>Pseudomonadati</taxon>
        <taxon>Pseudomonadota</taxon>
        <taxon>Gammaproteobacteria</taxon>
        <taxon>Enterobacterales</taxon>
        <taxon>Yersiniaceae</taxon>
        <taxon>Serratia</taxon>
    </lineage>
</organism>
<dbReference type="STRING" id="667129.HMPREF0758_4479"/>